<protein>
    <recommendedName>
        <fullName evidence="1">Lysozyme inhibitor LprI-like N-terminal domain-containing protein</fullName>
    </recommendedName>
</protein>
<organism evidence="2 3">
    <name type="scientific">Pseudomonas turukhanskensis</name>
    <dbReference type="NCBI Taxonomy" id="1806536"/>
    <lineage>
        <taxon>Bacteria</taxon>
        <taxon>Pseudomonadati</taxon>
        <taxon>Pseudomonadota</taxon>
        <taxon>Gammaproteobacteria</taxon>
        <taxon>Pseudomonadales</taxon>
        <taxon>Pseudomonadaceae</taxon>
        <taxon>Pseudomonas</taxon>
    </lineage>
</organism>
<reference evidence="2" key="1">
    <citation type="journal article" date="2014" name="Int. J. Syst. Evol. Microbiol.">
        <title>Complete genome sequence of Corynebacterium casei LMG S-19264T (=DSM 44701T), isolated from a smear-ripened cheese.</title>
        <authorList>
            <consortium name="US DOE Joint Genome Institute (JGI-PGF)"/>
            <person name="Walter F."/>
            <person name="Albersmeier A."/>
            <person name="Kalinowski J."/>
            <person name="Ruckert C."/>
        </authorList>
    </citation>
    <scope>NUCLEOTIDE SEQUENCE</scope>
    <source>
        <strain evidence="2">VKM B-2935</strain>
    </source>
</reference>
<feature type="domain" description="Lysozyme inhibitor LprI-like N-terminal" evidence="1">
    <location>
        <begin position="11"/>
        <end position="72"/>
    </location>
</feature>
<gene>
    <name evidence="2" type="ORF">GCM10017655_15780</name>
</gene>
<dbReference type="Gene3D" id="1.20.1270.180">
    <property type="match status" value="1"/>
</dbReference>
<evidence type="ECO:0000259" key="1">
    <source>
        <dbReference type="Pfam" id="PF07007"/>
    </source>
</evidence>
<dbReference type="EMBL" id="BSFN01000003">
    <property type="protein sequence ID" value="GLK88516.1"/>
    <property type="molecule type" value="Genomic_DNA"/>
</dbReference>
<keyword evidence="3" id="KW-1185">Reference proteome</keyword>
<sequence length="85" mass="9778">MPKWEKVRNDVEKRWAFLLQQAGQEPNPTSLKDLQAARSSWENYRDSFCESVSRTYGGAWASSHEADCRTRVGEDFLKSSSGYGW</sequence>
<dbReference type="Proteomes" id="UP001143328">
    <property type="component" value="Unassembled WGS sequence"/>
</dbReference>
<reference evidence="2" key="2">
    <citation type="submission" date="2023-01" db="EMBL/GenBank/DDBJ databases">
        <authorList>
            <person name="Sun Q."/>
            <person name="Evtushenko L."/>
        </authorList>
    </citation>
    <scope>NUCLEOTIDE SEQUENCE</scope>
    <source>
        <strain evidence="2">VKM B-2935</strain>
    </source>
</reference>
<accession>A0A9W6K2Y7</accession>
<comment type="caution">
    <text evidence="2">The sequence shown here is derived from an EMBL/GenBank/DDBJ whole genome shotgun (WGS) entry which is preliminary data.</text>
</comment>
<evidence type="ECO:0000313" key="3">
    <source>
        <dbReference type="Proteomes" id="UP001143328"/>
    </source>
</evidence>
<dbReference type="InterPro" id="IPR009739">
    <property type="entry name" value="LprI-like_N"/>
</dbReference>
<name>A0A9W6K2Y7_9PSED</name>
<proteinExistence type="predicted"/>
<dbReference type="Pfam" id="PF07007">
    <property type="entry name" value="LprI"/>
    <property type="match status" value="1"/>
</dbReference>
<dbReference type="AlphaFoldDB" id="A0A9W6K2Y7"/>
<evidence type="ECO:0000313" key="2">
    <source>
        <dbReference type="EMBL" id="GLK88516.1"/>
    </source>
</evidence>